<accession>A0A8J5IXF1</accession>
<evidence type="ECO:0000256" key="1">
    <source>
        <dbReference type="SAM" id="MobiDB-lite"/>
    </source>
</evidence>
<dbReference type="InterPro" id="IPR049203">
    <property type="entry name" value="DUF6818"/>
</dbReference>
<dbReference type="PANTHER" id="PTHR34409:SF1">
    <property type="entry name" value="MYB-LIKE DOMAIN-CONTAINING PROTEIN"/>
    <property type="match status" value="1"/>
</dbReference>
<name>A0A8J5IXF1_9STRA</name>
<dbReference type="PANTHER" id="PTHR34409">
    <property type="entry name" value="SET DOMAIN-CONTAINING PROTEIN"/>
    <property type="match status" value="1"/>
</dbReference>
<reference evidence="3" key="1">
    <citation type="submission" date="2021-01" db="EMBL/GenBank/DDBJ databases">
        <title>Phytophthora aleatoria, a newly-described species from Pinus radiata is distinct from Phytophthora cactorum isolates based on comparative genomics.</title>
        <authorList>
            <person name="Mcdougal R."/>
            <person name="Panda P."/>
            <person name="Williams N."/>
            <person name="Studholme D.J."/>
        </authorList>
    </citation>
    <scope>NUCLEOTIDE SEQUENCE</scope>
    <source>
        <strain evidence="3">NZFS 4037</strain>
    </source>
</reference>
<dbReference type="AlphaFoldDB" id="A0A8J5IXF1"/>
<feature type="domain" description="DUF6818" evidence="2">
    <location>
        <begin position="30"/>
        <end position="81"/>
    </location>
</feature>
<protein>
    <recommendedName>
        <fullName evidence="2">DUF6818 domain-containing protein</fullName>
    </recommendedName>
</protein>
<proteinExistence type="predicted"/>
<gene>
    <name evidence="3" type="ORF">JG688_00017187</name>
</gene>
<sequence length="153" mass="17248">MTKRQGSTNYSDAEMQCLQRLVCAYLPKRKPDWELVATAYNSTRKSQWKDRDAASLKRKFRGLSGARMLTNSPQLPHQAKASSGDKCESHQTLDLPKNCQPDAALDGQGADTVAVIQELYLLLKTHRRTARRQQKELQVCVTALTATIRRCIT</sequence>
<dbReference type="Proteomes" id="UP000709295">
    <property type="component" value="Unassembled WGS sequence"/>
</dbReference>
<evidence type="ECO:0000313" key="3">
    <source>
        <dbReference type="EMBL" id="KAG6944240.1"/>
    </source>
</evidence>
<comment type="caution">
    <text evidence="3">The sequence shown here is derived from an EMBL/GenBank/DDBJ whole genome shotgun (WGS) entry which is preliminary data.</text>
</comment>
<evidence type="ECO:0000259" key="2">
    <source>
        <dbReference type="Pfam" id="PF20681"/>
    </source>
</evidence>
<keyword evidence="4" id="KW-1185">Reference proteome</keyword>
<feature type="region of interest" description="Disordered" evidence="1">
    <location>
        <begin position="67"/>
        <end position="93"/>
    </location>
</feature>
<dbReference type="Pfam" id="PF20681">
    <property type="entry name" value="DUF6818"/>
    <property type="match status" value="1"/>
</dbReference>
<organism evidence="3 4">
    <name type="scientific">Phytophthora aleatoria</name>
    <dbReference type="NCBI Taxonomy" id="2496075"/>
    <lineage>
        <taxon>Eukaryota</taxon>
        <taxon>Sar</taxon>
        <taxon>Stramenopiles</taxon>
        <taxon>Oomycota</taxon>
        <taxon>Peronosporomycetes</taxon>
        <taxon>Peronosporales</taxon>
        <taxon>Peronosporaceae</taxon>
        <taxon>Phytophthora</taxon>
    </lineage>
</organism>
<evidence type="ECO:0000313" key="4">
    <source>
        <dbReference type="Proteomes" id="UP000709295"/>
    </source>
</evidence>
<dbReference type="EMBL" id="JAENGY010002433">
    <property type="protein sequence ID" value="KAG6944240.1"/>
    <property type="molecule type" value="Genomic_DNA"/>
</dbReference>